<keyword evidence="5" id="KW-0328">Glycosyltransferase</keyword>
<proteinExistence type="predicted"/>
<evidence type="ECO:0000313" key="5">
    <source>
        <dbReference type="EMBL" id="VAX25207.1"/>
    </source>
</evidence>
<dbReference type="InterPro" id="IPR050515">
    <property type="entry name" value="Beta-lactam/transpept"/>
</dbReference>
<dbReference type="SUPFAM" id="SSF56519">
    <property type="entry name" value="Penicillin binding protein dimerisation domain"/>
    <property type="match status" value="1"/>
</dbReference>
<keyword evidence="5" id="KW-0808">Transferase</keyword>
<reference evidence="5" key="1">
    <citation type="submission" date="2018-06" db="EMBL/GenBank/DDBJ databases">
        <authorList>
            <person name="Zhirakovskaya E."/>
        </authorList>
    </citation>
    <scope>NUCLEOTIDE SEQUENCE</scope>
</reference>
<dbReference type="PANTHER" id="PTHR30627">
    <property type="entry name" value="PEPTIDOGLYCAN D,D-TRANSPEPTIDASE"/>
    <property type="match status" value="1"/>
</dbReference>
<dbReference type="Gene3D" id="3.90.1310.10">
    <property type="entry name" value="Penicillin-binding protein 2a (Domain 2)"/>
    <property type="match status" value="1"/>
</dbReference>
<dbReference type="Pfam" id="PF00905">
    <property type="entry name" value="Transpeptidase"/>
    <property type="match status" value="1"/>
</dbReference>
<sequence length="642" mass="71738">MRKNRRKARRGAPAKKVNTKLRIMAVAAILLLGFGAITVRLAQLTMFSDERVAEFSAKQRFRSIKLHMPRGMIFDRNMNELAVSVKLRSVYANPRRIDDPRSAARALAKNIEPTNQSRQKRLYIKLVKKIKASKDKYFIWVKRKVSPETYARIRKEKIRGVGFVKESKRFYPKRDIAAKLIGFCGIDNQGLYGLEYYYDDVIHPVDSRSIVRKDALGRPISTPDALSLPNVTAPYDLVLTIDERVQYITEKALERQTLVSRAKGGVAIVMNPNTGEILAMAEQPKFNPNNYMRYKSRSWKSQAVSQAFEPGSTFKVFVAAAALEEKEAAPNEIINCENGRYTVGGKTFREAQNHRYKMLTVTDVIAKSSNVGAIKIAERLGPRRLKYYLSQFGFGSRTNVDLPGESAGLLRDTKAWSRTSLPSISFGQEVAVTAIQLATGISVLANGGYLIEPRLAKALMRDGKVIRKIETKVVRKTLSESTVKAITNMMTQVVESGTGRMASVPGFTVAGKTGTAQKIDPATGSYSDDKFLSSFVGFFPAEKPRLVIIVMIDEPKGVIWGGAVAGPVFAEIASRSARILRIPGSETEIYEINWAKMLRRDNLAKDADKPDRIEKKLTGDTMESRDVYERFISVIESVKQII</sequence>
<dbReference type="InterPro" id="IPR012338">
    <property type="entry name" value="Beta-lactam/transpept-like"/>
</dbReference>
<accession>A0A3B1D945</accession>
<dbReference type="SUPFAM" id="SSF56601">
    <property type="entry name" value="beta-lactamase/transpeptidase-like"/>
    <property type="match status" value="1"/>
</dbReference>
<dbReference type="PANTHER" id="PTHR30627:SF1">
    <property type="entry name" value="PEPTIDOGLYCAN D,D-TRANSPEPTIDASE FTSI"/>
    <property type="match status" value="1"/>
</dbReference>
<feature type="domain" description="Penicillin-binding protein transpeptidase" evidence="3">
    <location>
        <begin position="265"/>
        <end position="573"/>
    </location>
</feature>
<dbReference type="EMBL" id="UOGB01000321">
    <property type="protein sequence ID" value="VAX25207.1"/>
    <property type="molecule type" value="Genomic_DNA"/>
</dbReference>
<keyword evidence="5" id="KW-0131">Cell cycle</keyword>
<dbReference type="EC" id="2.4.1.129" evidence="5"/>
<evidence type="ECO:0000259" key="3">
    <source>
        <dbReference type="Pfam" id="PF00905"/>
    </source>
</evidence>
<dbReference type="Gene3D" id="1.10.150.770">
    <property type="match status" value="1"/>
</dbReference>
<dbReference type="AlphaFoldDB" id="A0A3B1D945"/>
<organism evidence="5">
    <name type="scientific">hydrothermal vent metagenome</name>
    <dbReference type="NCBI Taxonomy" id="652676"/>
    <lineage>
        <taxon>unclassified sequences</taxon>
        <taxon>metagenomes</taxon>
        <taxon>ecological metagenomes</taxon>
    </lineage>
</organism>
<dbReference type="Pfam" id="PF03717">
    <property type="entry name" value="PBP_dimer"/>
    <property type="match status" value="1"/>
</dbReference>
<feature type="domain" description="Penicillin-binding protein dimerisation" evidence="4">
    <location>
        <begin position="69"/>
        <end position="222"/>
    </location>
</feature>
<keyword evidence="5" id="KW-0132">Cell division</keyword>
<dbReference type="Gene3D" id="3.40.710.10">
    <property type="entry name" value="DD-peptidase/beta-lactamase superfamily"/>
    <property type="match status" value="1"/>
</dbReference>
<dbReference type="InterPro" id="IPR005311">
    <property type="entry name" value="PBP_dimer"/>
</dbReference>
<evidence type="ECO:0000256" key="1">
    <source>
        <dbReference type="ARBA" id="ARBA00004370"/>
    </source>
</evidence>
<name>A0A3B1D945_9ZZZZ</name>
<evidence type="ECO:0000256" key="2">
    <source>
        <dbReference type="ARBA" id="ARBA00023136"/>
    </source>
</evidence>
<dbReference type="Gene3D" id="3.30.450.330">
    <property type="match status" value="1"/>
</dbReference>
<dbReference type="GO" id="GO:0016757">
    <property type="term" value="F:glycosyltransferase activity"/>
    <property type="evidence" value="ECO:0007669"/>
    <property type="project" value="UniProtKB-KW"/>
</dbReference>
<gene>
    <name evidence="5" type="ORF">MNBD_NITROSPINAE03-2017</name>
</gene>
<dbReference type="GO" id="GO:0071555">
    <property type="term" value="P:cell wall organization"/>
    <property type="evidence" value="ECO:0007669"/>
    <property type="project" value="TreeGrafter"/>
</dbReference>
<dbReference type="InterPro" id="IPR036138">
    <property type="entry name" value="PBP_dimer_sf"/>
</dbReference>
<dbReference type="InterPro" id="IPR001460">
    <property type="entry name" value="PCN-bd_Tpept"/>
</dbReference>
<dbReference type="GO" id="GO:0051301">
    <property type="term" value="P:cell division"/>
    <property type="evidence" value="ECO:0007669"/>
    <property type="project" value="UniProtKB-KW"/>
</dbReference>
<protein>
    <submittedName>
        <fullName evidence="5">Cell division protein FtsI [Peptidoglycan synthetase]</fullName>
        <ecNumber evidence="5">2.4.1.129</ecNumber>
    </submittedName>
</protein>
<dbReference type="GO" id="GO:0005886">
    <property type="term" value="C:plasma membrane"/>
    <property type="evidence" value="ECO:0007669"/>
    <property type="project" value="TreeGrafter"/>
</dbReference>
<comment type="subcellular location">
    <subcellularLocation>
        <location evidence="1">Membrane</location>
    </subcellularLocation>
</comment>
<keyword evidence="2" id="KW-0472">Membrane</keyword>
<evidence type="ECO:0000259" key="4">
    <source>
        <dbReference type="Pfam" id="PF03717"/>
    </source>
</evidence>
<dbReference type="GO" id="GO:0008658">
    <property type="term" value="F:penicillin binding"/>
    <property type="evidence" value="ECO:0007669"/>
    <property type="project" value="InterPro"/>
</dbReference>